<dbReference type="Proteomes" id="UP001501310">
    <property type="component" value="Unassembled WGS sequence"/>
</dbReference>
<dbReference type="Pfam" id="PF04575">
    <property type="entry name" value="SlipAM"/>
    <property type="match status" value="1"/>
</dbReference>
<proteinExistence type="predicted"/>
<keyword evidence="3" id="KW-1185">Reference proteome</keyword>
<accession>A0ABP7SEB2</accession>
<evidence type="ECO:0000313" key="2">
    <source>
        <dbReference type="EMBL" id="GAA4010653.1"/>
    </source>
</evidence>
<dbReference type="SUPFAM" id="SSF48452">
    <property type="entry name" value="TPR-like"/>
    <property type="match status" value="1"/>
</dbReference>
<dbReference type="RefSeq" id="WP_344711128.1">
    <property type="nucleotide sequence ID" value="NZ_BAAAZD010000002.1"/>
</dbReference>
<reference evidence="3" key="1">
    <citation type="journal article" date="2019" name="Int. J. Syst. Evol. Microbiol.">
        <title>The Global Catalogue of Microorganisms (GCM) 10K type strain sequencing project: providing services to taxonomists for standard genome sequencing and annotation.</title>
        <authorList>
            <consortium name="The Broad Institute Genomics Platform"/>
            <consortium name="The Broad Institute Genome Sequencing Center for Infectious Disease"/>
            <person name="Wu L."/>
            <person name="Ma J."/>
        </authorList>
    </citation>
    <scope>NUCLEOTIDE SEQUENCE [LARGE SCALE GENOMIC DNA]</scope>
    <source>
        <strain evidence="3">JCM 16603</strain>
    </source>
</reference>
<feature type="domain" description="Surface lipoprotein assembly modifier C-terminal" evidence="1">
    <location>
        <begin position="162"/>
        <end position="440"/>
    </location>
</feature>
<comment type="caution">
    <text evidence="2">The sequence shown here is derived from an EMBL/GenBank/DDBJ whole genome shotgun (WGS) entry which is preliminary data.</text>
</comment>
<sequence>MLSLESALLLLPLSPAIPVVDLAPSAQEQRVSLTPTALLEWASRRETSDPVLSERAYRLLCNDPAAQVRAEARYRLAALLAGQGKLRDAATLLRRLLDEQPGAQRVRLDLAGLQERLGDEDGARRTLRAASAGPLPKEISRLVDKWSEALRSRRPAGLSIEVAIAPDSNINRATRSDRLSTVLGDFAIDPQGKARSGLGVASSASAFRRFSVGDDLSLIARVTGAGRFYRDKQFNQVDLEAALGAEGAFGKARVSLEAAVGQGWFGGVPFIRQVHATASFRRPVGRRAAIGVKLTGSAIDNRLNRLQDGRSVLGELSLERALSSRSGVLLSAAGERFRARDPGYRFGRWEAGATGWQDLGRVTLFGGVALGSLRGDESLALFAAARSDKLMRLSIGGTFRQLGFAGLAPFVRVTHERNDSNIAFYAYRRTRSEVGFRSAF</sequence>
<evidence type="ECO:0000259" key="1">
    <source>
        <dbReference type="Pfam" id="PF04575"/>
    </source>
</evidence>
<evidence type="ECO:0000313" key="3">
    <source>
        <dbReference type="Proteomes" id="UP001501310"/>
    </source>
</evidence>
<dbReference type="InterPro" id="IPR007655">
    <property type="entry name" value="Slam_C"/>
</dbReference>
<dbReference type="InterPro" id="IPR011990">
    <property type="entry name" value="TPR-like_helical_dom_sf"/>
</dbReference>
<protein>
    <recommendedName>
        <fullName evidence="1">Surface lipoprotein assembly modifier C-terminal domain-containing protein</fullName>
    </recommendedName>
</protein>
<dbReference type="Pfam" id="PF14559">
    <property type="entry name" value="TPR_19"/>
    <property type="match status" value="1"/>
</dbReference>
<dbReference type="Gene3D" id="1.25.40.10">
    <property type="entry name" value="Tetratricopeptide repeat domain"/>
    <property type="match status" value="1"/>
</dbReference>
<gene>
    <name evidence="2" type="ORF">GCM10022211_26420</name>
</gene>
<name>A0ABP7SEB2_9SPHN</name>
<dbReference type="EMBL" id="BAAAZD010000002">
    <property type="protein sequence ID" value="GAA4010653.1"/>
    <property type="molecule type" value="Genomic_DNA"/>
</dbReference>
<organism evidence="2 3">
    <name type="scientific">Sphingomonas humi</name>
    <dbReference type="NCBI Taxonomy" id="335630"/>
    <lineage>
        <taxon>Bacteria</taxon>
        <taxon>Pseudomonadati</taxon>
        <taxon>Pseudomonadota</taxon>
        <taxon>Alphaproteobacteria</taxon>
        <taxon>Sphingomonadales</taxon>
        <taxon>Sphingomonadaceae</taxon>
        <taxon>Sphingomonas</taxon>
    </lineage>
</organism>